<dbReference type="RefSeq" id="WP_013258245.1">
    <property type="nucleotide sequence ID" value="NC_014365.1"/>
</dbReference>
<proteinExistence type="predicted"/>
<dbReference type="EMBL" id="CP002085">
    <property type="protein sequence ID" value="ADK84792.1"/>
    <property type="molecule type" value="Genomic_DNA"/>
</dbReference>
<dbReference type="STRING" id="644282.Deba_1424"/>
<protein>
    <submittedName>
        <fullName evidence="1">Uncharacterized protein</fullName>
    </submittedName>
</protein>
<reference evidence="1 2" key="1">
    <citation type="journal article" date="2010" name="Stand. Genomic Sci.">
        <title>Complete genome sequence of Desulfarculus baarsii type strain (2st14).</title>
        <authorList>
            <person name="Sun H."/>
            <person name="Spring S."/>
            <person name="Lapidus A."/>
            <person name="Davenport K."/>
            <person name="Del Rio T.G."/>
            <person name="Tice H."/>
            <person name="Nolan M."/>
            <person name="Copeland A."/>
            <person name="Cheng J.F."/>
            <person name="Lucas S."/>
            <person name="Tapia R."/>
            <person name="Goodwin L."/>
            <person name="Pitluck S."/>
            <person name="Ivanova N."/>
            <person name="Pagani I."/>
            <person name="Mavromatis K."/>
            <person name="Ovchinnikova G."/>
            <person name="Pati A."/>
            <person name="Chen A."/>
            <person name="Palaniappan K."/>
            <person name="Hauser L."/>
            <person name="Chang Y.J."/>
            <person name="Jeffries C.D."/>
            <person name="Detter J.C."/>
            <person name="Han C."/>
            <person name="Rohde M."/>
            <person name="Brambilla E."/>
            <person name="Goker M."/>
            <person name="Woyke T."/>
            <person name="Bristow J."/>
            <person name="Eisen J.A."/>
            <person name="Markowitz V."/>
            <person name="Hugenholtz P."/>
            <person name="Kyrpides N.C."/>
            <person name="Klenk H.P."/>
            <person name="Land M."/>
        </authorList>
    </citation>
    <scope>NUCLEOTIDE SEQUENCE [LARGE SCALE GENOMIC DNA]</scope>
    <source>
        <strain evidence="2">ATCC 33931 / DSM 2075 / LMG 7858 / VKM B-1802 / 2st14</strain>
    </source>
</reference>
<evidence type="ECO:0000313" key="2">
    <source>
        <dbReference type="Proteomes" id="UP000009047"/>
    </source>
</evidence>
<gene>
    <name evidence="1" type="ordered locus">Deba_1424</name>
</gene>
<name>E1QGU9_DESB2</name>
<dbReference type="eggNOG" id="ENOG5032RPF">
    <property type="taxonomic scope" value="Bacteria"/>
</dbReference>
<evidence type="ECO:0000313" key="1">
    <source>
        <dbReference type="EMBL" id="ADK84792.1"/>
    </source>
</evidence>
<dbReference type="KEGG" id="dbr:Deba_1424"/>
<accession>E1QGU9</accession>
<sequence length="142" mass="15756">MGQIKGEKQLANLLADWPEFQDELREAFVSLKDYAAKLPGVVMEFIARPGVSNSLRLDLEPRPAGRQRPLLAMIDAVPMEGMMMLSVCFFADEVDDPEERGDLIPGGLMGSDGYCFDHDGQEPDMTDYLKRRIKAAHAKAVA</sequence>
<dbReference type="AlphaFoldDB" id="E1QGU9"/>
<dbReference type="HOGENOM" id="CLU_1903272_0_0_7"/>
<dbReference type="OrthoDB" id="5471290at2"/>
<organism evidence="1 2">
    <name type="scientific">Desulfarculus baarsii (strain ATCC 33931 / DSM 2075 / LMG 7858 / VKM B-1802 / 2st14)</name>
    <dbReference type="NCBI Taxonomy" id="644282"/>
    <lineage>
        <taxon>Bacteria</taxon>
        <taxon>Pseudomonadati</taxon>
        <taxon>Thermodesulfobacteriota</taxon>
        <taxon>Desulfarculia</taxon>
        <taxon>Desulfarculales</taxon>
        <taxon>Desulfarculaceae</taxon>
        <taxon>Desulfarculus</taxon>
    </lineage>
</organism>
<keyword evidence="2" id="KW-1185">Reference proteome</keyword>
<dbReference type="Proteomes" id="UP000009047">
    <property type="component" value="Chromosome"/>
</dbReference>